<dbReference type="GO" id="GO:0005524">
    <property type="term" value="F:ATP binding"/>
    <property type="evidence" value="ECO:0007669"/>
    <property type="project" value="UniProtKB-KW"/>
</dbReference>
<evidence type="ECO:0000256" key="4">
    <source>
        <dbReference type="ARBA" id="ARBA00022840"/>
    </source>
</evidence>
<dbReference type="Pfam" id="PF00005">
    <property type="entry name" value="ABC_tran"/>
    <property type="match status" value="1"/>
</dbReference>
<dbReference type="Proteomes" id="UP001500630">
    <property type="component" value="Unassembled WGS sequence"/>
</dbReference>
<reference evidence="11" key="1">
    <citation type="journal article" date="2019" name="Int. J. Syst. Evol. Microbiol.">
        <title>The Global Catalogue of Microorganisms (GCM) 10K type strain sequencing project: providing services to taxonomists for standard genome sequencing and annotation.</title>
        <authorList>
            <consortium name="The Broad Institute Genomics Platform"/>
            <consortium name="The Broad Institute Genome Sequencing Center for Infectious Disease"/>
            <person name="Wu L."/>
            <person name="Ma J."/>
        </authorList>
    </citation>
    <scope>NUCLEOTIDE SEQUENCE [LARGE SCALE GENOMIC DNA]</scope>
    <source>
        <strain evidence="11">JCM 17326</strain>
    </source>
</reference>
<dbReference type="InterPro" id="IPR027417">
    <property type="entry name" value="P-loop_NTPase"/>
</dbReference>
<feature type="domain" description="ABC transporter" evidence="8">
    <location>
        <begin position="339"/>
        <end position="589"/>
    </location>
</feature>
<evidence type="ECO:0000313" key="11">
    <source>
        <dbReference type="Proteomes" id="UP001500630"/>
    </source>
</evidence>
<keyword evidence="6 7" id="KW-0472">Membrane</keyword>
<evidence type="ECO:0000256" key="1">
    <source>
        <dbReference type="ARBA" id="ARBA00004651"/>
    </source>
</evidence>
<feature type="transmembrane region" description="Helical" evidence="7">
    <location>
        <begin position="21"/>
        <end position="40"/>
    </location>
</feature>
<dbReference type="EMBL" id="BAABDQ010000002">
    <property type="protein sequence ID" value="GAA3535175.1"/>
    <property type="molecule type" value="Genomic_DNA"/>
</dbReference>
<dbReference type="Gene3D" id="3.40.50.300">
    <property type="entry name" value="P-loop containing nucleotide triphosphate hydrolases"/>
    <property type="match status" value="1"/>
</dbReference>
<dbReference type="InterPro" id="IPR039421">
    <property type="entry name" value="Type_1_exporter"/>
</dbReference>
<dbReference type="PROSITE" id="PS50893">
    <property type="entry name" value="ABC_TRANSPORTER_2"/>
    <property type="match status" value="1"/>
</dbReference>
<organism evidence="10 11">
    <name type="scientific">Nonomuraea rosea</name>
    <dbReference type="NCBI Taxonomy" id="638574"/>
    <lineage>
        <taxon>Bacteria</taxon>
        <taxon>Bacillati</taxon>
        <taxon>Actinomycetota</taxon>
        <taxon>Actinomycetes</taxon>
        <taxon>Streptosporangiales</taxon>
        <taxon>Streptosporangiaceae</taxon>
        <taxon>Nonomuraea</taxon>
    </lineage>
</organism>
<evidence type="ECO:0000259" key="8">
    <source>
        <dbReference type="PROSITE" id="PS50893"/>
    </source>
</evidence>
<protein>
    <submittedName>
        <fullName evidence="10">ABC transporter ATP-binding protein</fullName>
    </submittedName>
</protein>
<dbReference type="Gene3D" id="1.20.1560.10">
    <property type="entry name" value="ABC transporter type 1, transmembrane domain"/>
    <property type="match status" value="1"/>
</dbReference>
<feature type="transmembrane region" description="Helical" evidence="7">
    <location>
        <begin position="156"/>
        <end position="176"/>
    </location>
</feature>
<name>A0ABP6VHK6_9ACTN</name>
<proteinExistence type="predicted"/>
<dbReference type="InterPro" id="IPR036640">
    <property type="entry name" value="ABC1_TM_sf"/>
</dbReference>
<evidence type="ECO:0000256" key="7">
    <source>
        <dbReference type="SAM" id="Phobius"/>
    </source>
</evidence>
<keyword evidence="4 10" id="KW-0067">ATP-binding</keyword>
<comment type="subcellular location">
    <subcellularLocation>
        <location evidence="1">Cell membrane</location>
        <topology evidence="1">Multi-pass membrane protein</topology>
    </subcellularLocation>
</comment>
<evidence type="ECO:0000259" key="9">
    <source>
        <dbReference type="PROSITE" id="PS50929"/>
    </source>
</evidence>
<accession>A0ABP6VHK6</accession>
<dbReference type="InterPro" id="IPR003593">
    <property type="entry name" value="AAA+_ATPase"/>
</dbReference>
<feature type="transmembrane region" description="Helical" evidence="7">
    <location>
        <begin position="248"/>
        <end position="267"/>
    </location>
</feature>
<evidence type="ECO:0000256" key="3">
    <source>
        <dbReference type="ARBA" id="ARBA00022741"/>
    </source>
</evidence>
<feature type="transmembrane region" description="Helical" evidence="7">
    <location>
        <begin position="128"/>
        <end position="150"/>
    </location>
</feature>
<dbReference type="InterPro" id="IPR003439">
    <property type="entry name" value="ABC_transporter-like_ATP-bd"/>
</dbReference>
<feature type="domain" description="ABC transmembrane type-1" evidence="9">
    <location>
        <begin position="24"/>
        <end position="305"/>
    </location>
</feature>
<keyword evidence="5 7" id="KW-1133">Transmembrane helix</keyword>
<dbReference type="PANTHER" id="PTHR43394">
    <property type="entry name" value="ATP-DEPENDENT PERMEASE MDL1, MITOCHONDRIAL"/>
    <property type="match status" value="1"/>
</dbReference>
<comment type="caution">
    <text evidence="10">The sequence shown here is derived from an EMBL/GenBank/DDBJ whole genome shotgun (WGS) entry which is preliminary data.</text>
</comment>
<dbReference type="PANTHER" id="PTHR43394:SF1">
    <property type="entry name" value="ATP-BINDING CASSETTE SUB-FAMILY B MEMBER 10, MITOCHONDRIAL"/>
    <property type="match status" value="1"/>
</dbReference>
<keyword evidence="11" id="KW-1185">Reference proteome</keyword>
<gene>
    <name evidence="10" type="ORF">GCM10022419_013400</name>
</gene>
<dbReference type="RefSeq" id="WP_345559694.1">
    <property type="nucleotide sequence ID" value="NZ_BAABDQ010000002.1"/>
</dbReference>
<dbReference type="SUPFAM" id="SSF52540">
    <property type="entry name" value="P-loop containing nucleoside triphosphate hydrolases"/>
    <property type="match status" value="1"/>
</dbReference>
<evidence type="ECO:0000256" key="6">
    <source>
        <dbReference type="ARBA" id="ARBA00023136"/>
    </source>
</evidence>
<evidence type="ECO:0000313" key="10">
    <source>
        <dbReference type="EMBL" id="GAA3535175.1"/>
    </source>
</evidence>
<feature type="transmembrane region" description="Helical" evidence="7">
    <location>
        <begin position="279"/>
        <end position="303"/>
    </location>
</feature>
<dbReference type="InterPro" id="IPR011527">
    <property type="entry name" value="ABC1_TM_dom"/>
</dbReference>
<sequence>MITSARTAVGIAFRTAPGLTGGYALIMLIEAVVPIAATWLTKLLVDGLTGQGSAASLTSLAIGLAATGLALAVLPHVSLFLGSQMGRAFTTRTTDQLFTATLRFAGLRRFEDPAFHDRLRLAQQSLSMGQGIVTGILGTARSAVTLIGMIGSLAVISPVLTGVVLAAGAPALVAQLRLSHRRASMMWDIGPAERRQIFFGELLASVEAAKEIRLFNAGRFLHTRMMTELRSANAAHRRMDLKELSAEGALSLMGAVVAGGGLIWAVVGAGSGAMTVGDISLLIAAIAAVQGGLSGLIAGIAGLHQNLLMFDHYVAVTRAGPDLPIPAEPSPMPRLQHGIRFSDVWFRYSDDHPWILRGLNLFVPAGADVAVVGLNGAGKSTLVKLLCRFYDPQHGSISWDGVDIRDVHPDELRHRITGVFQDHMQYDMSARDNVAIGFTAARDDLGRIRRAADQAGIEGVLSGLPQGYDTLLTRMFLSEEDKTDPSTGVVLSGGQWQRTALARSMFRGHRDLVILDEPSAGLDPEAEADMHARTRGQRDGRTSLLISHRLNTVRDADLIIVLSGGVIAEAGTHGQLMALDGGYARLFRMQATGYQDHAAAAS</sequence>
<dbReference type="SMART" id="SM00382">
    <property type="entry name" value="AAA"/>
    <property type="match status" value="1"/>
</dbReference>
<keyword evidence="3" id="KW-0547">Nucleotide-binding</keyword>
<dbReference type="PROSITE" id="PS50929">
    <property type="entry name" value="ABC_TM1F"/>
    <property type="match status" value="1"/>
</dbReference>
<evidence type="ECO:0000256" key="2">
    <source>
        <dbReference type="ARBA" id="ARBA00022692"/>
    </source>
</evidence>
<feature type="transmembrane region" description="Helical" evidence="7">
    <location>
        <begin position="60"/>
        <end position="82"/>
    </location>
</feature>
<dbReference type="SUPFAM" id="SSF90123">
    <property type="entry name" value="ABC transporter transmembrane region"/>
    <property type="match status" value="1"/>
</dbReference>
<keyword evidence="2 7" id="KW-0812">Transmembrane</keyword>
<evidence type="ECO:0000256" key="5">
    <source>
        <dbReference type="ARBA" id="ARBA00022989"/>
    </source>
</evidence>